<dbReference type="Gene3D" id="3.40.50.410">
    <property type="entry name" value="von Willebrand factor, type A domain"/>
    <property type="match status" value="1"/>
</dbReference>
<dbReference type="AlphaFoldDB" id="A0A6S7JD18"/>
<organism evidence="1 2">
    <name type="scientific">Paramuricea clavata</name>
    <name type="common">Red gorgonian</name>
    <name type="synonym">Violescent sea-whip</name>
    <dbReference type="NCBI Taxonomy" id="317549"/>
    <lineage>
        <taxon>Eukaryota</taxon>
        <taxon>Metazoa</taxon>
        <taxon>Cnidaria</taxon>
        <taxon>Anthozoa</taxon>
        <taxon>Octocorallia</taxon>
        <taxon>Malacalcyonacea</taxon>
        <taxon>Plexauridae</taxon>
        <taxon>Paramuricea</taxon>
    </lineage>
</organism>
<evidence type="ECO:0000313" key="1">
    <source>
        <dbReference type="EMBL" id="CAB4028628.1"/>
    </source>
</evidence>
<dbReference type="PROSITE" id="PS50234">
    <property type="entry name" value="VWFA"/>
    <property type="match status" value="1"/>
</dbReference>
<keyword evidence="2" id="KW-1185">Reference proteome</keyword>
<evidence type="ECO:0000313" key="2">
    <source>
        <dbReference type="Proteomes" id="UP001152795"/>
    </source>
</evidence>
<gene>
    <name evidence="1" type="ORF">PACLA_8A056345</name>
</gene>
<sequence>MEYHRGYTSYIGRGLNIAIGDNLFNSSDNVILSGFSSNSDRSDAENVLMVYTDGEFHDEQLAIRQIDNLKRRGVRVVIVGLGRDSRKHRAKLLLESIASTRSDVYLVDLKQPSLWVEEELNEVAQHVTSLQCENLYP</sequence>
<dbReference type="SUPFAM" id="SSF53300">
    <property type="entry name" value="vWA-like"/>
    <property type="match status" value="1"/>
</dbReference>
<feature type="non-terminal residue" evidence="1">
    <location>
        <position position="137"/>
    </location>
</feature>
<dbReference type="EMBL" id="CACRXK020015612">
    <property type="protein sequence ID" value="CAB4028628.1"/>
    <property type="molecule type" value="Genomic_DNA"/>
</dbReference>
<name>A0A6S7JD18_PARCT</name>
<protein>
    <submittedName>
        <fullName evidence="1">Uncharacterized protein</fullName>
    </submittedName>
</protein>
<dbReference type="InterPro" id="IPR002035">
    <property type="entry name" value="VWF_A"/>
</dbReference>
<dbReference type="InterPro" id="IPR036465">
    <property type="entry name" value="vWFA_dom_sf"/>
</dbReference>
<comment type="caution">
    <text evidence="1">The sequence shown here is derived from an EMBL/GenBank/DDBJ whole genome shotgun (WGS) entry which is preliminary data.</text>
</comment>
<proteinExistence type="predicted"/>
<dbReference type="Pfam" id="PF00092">
    <property type="entry name" value="VWA"/>
    <property type="match status" value="1"/>
</dbReference>
<accession>A0A6S7JD18</accession>
<reference evidence="1" key="1">
    <citation type="submission" date="2020-04" db="EMBL/GenBank/DDBJ databases">
        <authorList>
            <person name="Alioto T."/>
            <person name="Alioto T."/>
            <person name="Gomez Garrido J."/>
        </authorList>
    </citation>
    <scope>NUCLEOTIDE SEQUENCE</scope>
    <source>
        <strain evidence="1">A484AB</strain>
    </source>
</reference>
<dbReference type="Proteomes" id="UP001152795">
    <property type="component" value="Unassembled WGS sequence"/>
</dbReference>